<sequence length="272" mass="29816">MCIFSDLTGNGHSTILRRGTHSLPPIPPIKKLHKANDILDNIVVVDTEPNHQPDDADKMSLYLAQVLDISEKDPPPSKIQPNVDVVNSGLQDHIRTSQLRQLNYEPKPTISDVYHERKIGLGLAPSLLKLLSLDKQQHNHHHSHHQQQQHASKDSRSSWLSPSMLKRFGGGDSAQETTYGELNKRDEGDGRSVAESQSSTGSYKKRTDHPNIAAAAAGMRSFESLVEEDNSSCKEPKIRIKKKSSYAPPPPPGTSSSSSSSSVIKPASITDS</sequence>
<comment type="caution">
    <text evidence="2">The sequence shown here is derived from an EMBL/GenBank/DDBJ whole genome shotgun (WGS) entry which is preliminary data.</text>
</comment>
<dbReference type="OrthoDB" id="6621460at2759"/>
<organism evidence="2 3">
    <name type="scientific">Aphis glycines</name>
    <name type="common">Soybean aphid</name>
    <dbReference type="NCBI Taxonomy" id="307491"/>
    <lineage>
        <taxon>Eukaryota</taxon>
        <taxon>Metazoa</taxon>
        <taxon>Ecdysozoa</taxon>
        <taxon>Arthropoda</taxon>
        <taxon>Hexapoda</taxon>
        <taxon>Insecta</taxon>
        <taxon>Pterygota</taxon>
        <taxon>Neoptera</taxon>
        <taxon>Paraneoptera</taxon>
        <taxon>Hemiptera</taxon>
        <taxon>Sternorrhyncha</taxon>
        <taxon>Aphidomorpha</taxon>
        <taxon>Aphidoidea</taxon>
        <taxon>Aphididae</taxon>
        <taxon>Aphidini</taxon>
        <taxon>Aphis</taxon>
        <taxon>Aphis</taxon>
    </lineage>
</organism>
<proteinExistence type="predicted"/>
<reference evidence="2 3" key="1">
    <citation type="submission" date="2019-08" db="EMBL/GenBank/DDBJ databases">
        <title>The genome of the soybean aphid Biotype 1, its phylome, world population structure and adaptation to the North American continent.</title>
        <authorList>
            <person name="Giordano R."/>
            <person name="Donthu R.K."/>
            <person name="Hernandez A.G."/>
            <person name="Wright C.L."/>
            <person name="Zimin A.V."/>
        </authorList>
    </citation>
    <scope>NUCLEOTIDE SEQUENCE [LARGE SCALE GENOMIC DNA]</scope>
    <source>
        <tissue evidence="2">Whole aphids</tissue>
    </source>
</reference>
<evidence type="ECO:0000256" key="1">
    <source>
        <dbReference type="SAM" id="MobiDB-lite"/>
    </source>
</evidence>
<feature type="compositionally biased region" description="Low complexity" evidence="1">
    <location>
        <begin position="254"/>
        <end position="272"/>
    </location>
</feature>
<dbReference type="Proteomes" id="UP000475862">
    <property type="component" value="Unassembled WGS sequence"/>
</dbReference>
<feature type="region of interest" description="Disordered" evidence="1">
    <location>
        <begin position="135"/>
        <end position="209"/>
    </location>
</feature>
<feature type="region of interest" description="Disordered" evidence="1">
    <location>
        <begin position="224"/>
        <end position="272"/>
    </location>
</feature>
<accession>A0A6G0U8A1</accession>
<gene>
    <name evidence="2" type="ORF">AGLY_000533</name>
</gene>
<protein>
    <submittedName>
        <fullName evidence="2">Uncharacterized protein</fullName>
    </submittedName>
</protein>
<dbReference type="EMBL" id="VYZN01000001">
    <property type="protein sequence ID" value="KAE9544990.1"/>
    <property type="molecule type" value="Genomic_DNA"/>
</dbReference>
<feature type="compositionally biased region" description="Basic and acidic residues" evidence="1">
    <location>
        <begin position="182"/>
        <end position="192"/>
    </location>
</feature>
<dbReference type="AlphaFoldDB" id="A0A6G0U8A1"/>
<evidence type="ECO:0000313" key="2">
    <source>
        <dbReference type="EMBL" id="KAE9544990.1"/>
    </source>
</evidence>
<keyword evidence="3" id="KW-1185">Reference proteome</keyword>
<feature type="compositionally biased region" description="Basic residues" evidence="1">
    <location>
        <begin position="138"/>
        <end position="147"/>
    </location>
</feature>
<evidence type="ECO:0000313" key="3">
    <source>
        <dbReference type="Proteomes" id="UP000475862"/>
    </source>
</evidence>
<name>A0A6G0U8A1_APHGL</name>